<name>A0A968KTQ5_9SPIO</name>
<dbReference type="EMBL" id="JAATLK010000002">
    <property type="protein sequence ID" value="NIZ47626.1"/>
    <property type="molecule type" value="Genomic_DNA"/>
</dbReference>
<dbReference type="Proteomes" id="UP000752013">
    <property type="component" value="Unassembled WGS sequence"/>
</dbReference>
<dbReference type="RefSeq" id="WP_167704247.1">
    <property type="nucleotide sequence ID" value="NZ_CP118169.1"/>
</dbReference>
<evidence type="ECO:0000313" key="2">
    <source>
        <dbReference type="Proteomes" id="UP000752013"/>
    </source>
</evidence>
<evidence type="ECO:0000313" key="1">
    <source>
        <dbReference type="EMBL" id="NIZ47626.1"/>
    </source>
</evidence>
<proteinExistence type="predicted"/>
<organism evidence="1 2">
    <name type="scientific">Entomospira nematocerorum</name>
    <dbReference type="NCBI Taxonomy" id="2719987"/>
    <lineage>
        <taxon>Bacteria</taxon>
        <taxon>Pseudomonadati</taxon>
        <taxon>Spirochaetota</taxon>
        <taxon>Spirochaetia</taxon>
        <taxon>Spirochaetales</taxon>
        <taxon>Spirochaetaceae</taxon>
        <taxon>Entomospira</taxon>
    </lineage>
</organism>
<gene>
    <name evidence="1" type="ORF">HCT46_06850</name>
</gene>
<accession>A0A968KTQ5</accession>
<sequence>MHHHVVQFILASLECRWQNSPSYQWLTPALIEELIHIDIQQEPAITQPAIYHLRAIQQSIAPREAPSNKNKDKWHRHMLKFISPTPWAVHQTFHLHLAESGTQALQWWHRILLHSGFLPAKMRYQRYYARWDREHTWVEITLYNPINDHRTIHSIYFPYDNHEEELSVEAMQDRIICLPLFEHQALLQAQAVPAIYQHMIMTLQQHVFHRQLGFDHFAHMLTMSDIFPHHYIGFAPSLLQSRIQSYCLGGARFPMQNATMRAILTIWDYPTPVAIYRVEWPITTVRLRSRDPDALASMATRVSGYWQSFGLRRDPSGSEYTTLSLVYQDHGDWYIDLLLWQDNRMSPLTLWQQEYYRTAEMASRDYIHFYAMLGTVLIPSDSEGLFLSSRDTETMTTQFYRCLERLTLIPDERSWYQWECYVRKKISTASS</sequence>
<keyword evidence="2" id="KW-1185">Reference proteome</keyword>
<dbReference type="AlphaFoldDB" id="A0A968KTQ5"/>
<comment type="caution">
    <text evidence="1">The sequence shown here is derived from an EMBL/GenBank/DDBJ whole genome shotgun (WGS) entry which is preliminary data.</text>
</comment>
<protein>
    <submittedName>
        <fullName evidence="1">Uncharacterized protein</fullName>
    </submittedName>
</protein>
<reference evidence="1" key="1">
    <citation type="submission" date="2020-03" db="EMBL/GenBank/DDBJ databases">
        <title>Spirochaetal bacteria isolated from arthropods constitute a novel genus Entomospira genus novum within the order Spirochaetales.</title>
        <authorList>
            <person name="Grana-Miraglia L."/>
            <person name="Sikutova S."/>
            <person name="Fingerle V."/>
            <person name="Sing A."/>
            <person name="Castillo-Ramirez S."/>
            <person name="Margos G."/>
            <person name="Rudolf I."/>
        </authorList>
    </citation>
    <scope>NUCLEOTIDE SEQUENCE</scope>
    <source>
        <strain evidence="1">BR208</strain>
    </source>
</reference>